<reference evidence="7 8" key="1">
    <citation type="submission" date="2024-11" db="EMBL/GenBank/DDBJ databases">
        <authorList>
            <person name="Heng Y.C."/>
            <person name="Lim A.C.H."/>
            <person name="Lee J.K.Y."/>
            <person name="Kittelmann S."/>
        </authorList>
    </citation>
    <scope>NUCLEOTIDE SEQUENCE [LARGE SCALE GENOMIC DNA]</scope>
    <source>
        <strain evidence="7 8">WILCCON 0185</strain>
    </source>
</reference>
<dbReference type="RefSeq" id="WP_406768777.1">
    <property type="nucleotide sequence ID" value="NZ_JBJHZZ010000002.1"/>
</dbReference>
<keyword evidence="8" id="KW-1185">Reference proteome</keyword>
<dbReference type="Pfam" id="PF06081">
    <property type="entry name" value="ArAE_1"/>
    <property type="match status" value="1"/>
</dbReference>
<dbReference type="PANTHER" id="PTHR30509">
    <property type="entry name" value="P-HYDROXYBENZOIC ACID EFFLUX PUMP SUBUNIT-RELATED"/>
    <property type="match status" value="1"/>
</dbReference>
<dbReference type="EMBL" id="JBJHZZ010000002">
    <property type="protein sequence ID" value="MFL0246304.1"/>
    <property type="molecule type" value="Genomic_DNA"/>
</dbReference>
<proteinExistence type="predicted"/>
<dbReference type="InterPro" id="IPR010343">
    <property type="entry name" value="ArAE_1"/>
</dbReference>
<feature type="transmembrane region" description="Helical" evidence="6">
    <location>
        <begin position="90"/>
        <end position="114"/>
    </location>
</feature>
<protein>
    <submittedName>
        <fullName evidence="7">FUSC family protein</fullName>
    </submittedName>
</protein>
<evidence type="ECO:0000313" key="8">
    <source>
        <dbReference type="Proteomes" id="UP001623591"/>
    </source>
</evidence>
<evidence type="ECO:0000256" key="5">
    <source>
        <dbReference type="ARBA" id="ARBA00023136"/>
    </source>
</evidence>
<gene>
    <name evidence="7" type="ORF">ACJDUG_04830</name>
</gene>
<dbReference type="PANTHER" id="PTHR30509:SF9">
    <property type="entry name" value="MULTIDRUG RESISTANCE PROTEIN MDTO"/>
    <property type="match status" value="1"/>
</dbReference>
<evidence type="ECO:0000256" key="4">
    <source>
        <dbReference type="ARBA" id="ARBA00022989"/>
    </source>
</evidence>
<evidence type="ECO:0000256" key="1">
    <source>
        <dbReference type="ARBA" id="ARBA00004651"/>
    </source>
</evidence>
<name>A0ABW8T176_9CLOT</name>
<comment type="caution">
    <text evidence="7">The sequence shown here is derived from an EMBL/GenBank/DDBJ whole genome shotgun (WGS) entry which is preliminary data.</text>
</comment>
<accession>A0ABW8T176</accession>
<keyword evidence="2" id="KW-1003">Cell membrane</keyword>
<dbReference type="Proteomes" id="UP001623591">
    <property type="component" value="Unassembled WGS sequence"/>
</dbReference>
<keyword evidence="4 6" id="KW-1133">Transmembrane helix</keyword>
<evidence type="ECO:0000256" key="2">
    <source>
        <dbReference type="ARBA" id="ARBA00022475"/>
    </source>
</evidence>
<evidence type="ECO:0000256" key="6">
    <source>
        <dbReference type="SAM" id="Phobius"/>
    </source>
</evidence>
<comment type="subcellular location">
    <subcellularLocation>
        <location evidence="1">Cell membrane</location>
        <topology evidence="1">Multi-pass membrane protein</topology>
    </subcellularLocation>
</comment>
<evidence type="ECO:0000313" key="7">
    <source>
        <dbReference type="EMBL" id="MFL0246304.1"/>
    </source>
</evidence>
<feature type="transmembrane region" description="Helical" evidence="6">
    <location>
        <begin position="59"/>
        <end position="78"/>
    </location>
</feature>
<evidence type="ECO:0000256" key="3">
    <source>
        <dbReference type="ARBA" id="ARBA00022692"/>
    </source>
</evidence>
<organism evidence="7 8">
    <name type="scientific">Candidatus Clostridium stratigraminis</name>
    <dbReference type="NCBI Taxonomy" id="3381661"/>
    <lineage>
        <taxon>Bacteria</taxon>
        <taxon>Bacillati</taxon>
        <taxon>Bacillota</taxon>
        <taxon>Clostridia</taxon>
        <taxon>Eubacteriales</taxon>
        <taxon>Clostridiaceae</taxon>
        <taxon>Clostridium</taxon>
    </lineage>
</organism>
<sequence length="295" mass="33749">MQKLRAPGMRTIKTSLAVAICLIISKLLDLYYPYYAAISAILCIRSTVTDSFNAAKSRALGTIIGSLLGTFCVFIFPYNPWISGIGVLALIYFLKTINFEDAFIVALIVFLAIFMPNHGSSISYSLHRTTDTLIGILIALFLNLLLSPPEYAEDIHNQSNKLIDDLFICCGNFLIHNKEIELSTIAIGIMKLENLIKNYKMDVKKSRIKIINSHKFNLFIQDSKELYNHLGLINELSKLGYNCILNEENGDYIRDLYNHKLPFFKYEDTPYNEAFNYHVKELLKYLDNFRSLNLK</sequence>
<keyword evidence="5 6" id="KW-0472">Membrane</keyword>
<keyword evidence="3 6" id="KW-0812">Transmembrane</keyword>